<keyword evidence="10" id="KW-0067">ATP-binding</keyword>
<evidence type="ECO:0000256" key="9">
    <source>
        <dbReference type="ARBA" id="ARBA00022777"/>
    </source>
</evidence>
<dbReference type="RefSeq" id="WP_169410934.1">
    <property type="nucleotide sequence ID" value="NZ_JAAXKZ010000013.1"/>
</dbReference>
<dbReference type="InterPro" id="IPR036097">
    <property type="entry name" value="HisK_dim/P_sf"/>
</dbReference>
<dbReference type="SMART" id="SM00304">
    <property type="entry name" value="HAMP"/>
    <property type="match status" value="1"/>
</dbReference>
<reference evidence="17 18" key="1">
    <citation type="submission" date="2020-04" db="EMBL/GenBank/DDBJ databases">
        <authorList>
            <person name="Klaysubun C."/>
            <person name="Duangmal K."/>
            <person name="Lipun K."/>
        </authorList>
    </citation>
    <scope>NUCLEOTIDE SEQUENCE [LARGE SCALE GENOMIC DNA]</scope>
    <source>
        <strain evidence="17 18">DSM 45300</strain>
    </source>
</reference>
<evidence type="ECO:0000256" key="6">
    <source>
        <dbReference type="ARBA" id="ARBA00022679"/>
    </source>
</evidence>
<dbReference type="GO" id="GO:0005524">
    <property type="term" value="F:ATP binding"/>
    <property type="evidence" value="ECO:0007669"/>
    <property type="project" value="UniProtKB-KW"/>
</dbReference>
<evidence type="ECO:0000256" key="10">
    <source>
        <dbReference type="ARBA" id="ARBA00022840"/>
    </source>
</evidence>
<keyword evidence="18" id="KW-1185">Reference proteome</keyword>
<protein>
    <recommendedName>
        <fullName evidence="3">histidine kinase</fullName>
        <ecNumber evidence="3">2.7.13.3</ecNumber>
    </recommendedName>
</protein>
<feature type="transmembrane region" description="Helical" evidence="14">
    <location>
        <begin position="147"/>
        <end position="165"/>
    </location>
</feature>
<dbReference type="InterPro" id="IPR036890">
    <property type="entry name" value="HATPase_C_sf"/>
</dbReference>
<name>A0A848DF33_9PSEU</name>
<evidence type="ECO:0000259" key="15">
    <source>
        <dbReference type="PROSITE" id="PS50109"/>
    </source>
</evidence>
<accession>A0A848DF33</accession>
<comment type="caution">
    <text evidence="17">The sequence shown here is derived from an EMBL/GenBank/DDBJ whole genome shotgun (WGS) entry which is preliminary data.</text>
</comment>
<dbReference type="EC" id="2.7.13.3" evidence="3"/>
<organism evidence="17 18">
    <name type="scientific">Pseudonocardia bannensis</name>
    <dbReference type="NCBI Taxonomy" id="630973"/>
    <lineage>
        <taxon>Bacteria</taxon>
        <taxon>Bacillati</taxon>
        <taxon>Actinomycetota</taxon>
        <taxon>Actinomycetes</taxon>
        <taxon>Pseudonocardiales</taxon>
        <taxon>Pseudonocardiaceae</taxon>
        <taxon>Pseudonocardia</taxon>
    </lineage>
</organism>
<feature type="domain" description="HAMP" evidence="16">
    <location>
        <begin position="170"/>
        <end position="222"/>
    </location>
</feature>
<evidence type="ECO:0000256" key="2">
    <source>
        <dbReference type="ARBA" id="ARBA00004651"/>
    </source>
</evidence>
<dbReference type="CDD" id="cd00082">
    <property type="entry name" value="HisKA"/>
    <property type="match status" value="1"/>
</dbReference>
<dbReference type="Proteomes" id="UP000586918">
    <property type="component" value="Unassembled WGS sequence"/>
</dbReference>
<keyword evidence="9 17" id="KW-0418">Kinase</keyword>
<dbReference type="SUPFAM" id="SSF55874">
    <property type="entry name" value="ATPase domain of HSP90 chaperone/DNA topoisomerase II/histidine kinase"/>
    <property type="match status" value="1"/>
</dbReference>
<evidence type="ECO:0000256" key="14">
    <source>
        <dbReference type="SAM" id="Phobius"/>
    </source>
</evidence>
<evidence type="ECO:0000256" key="12">
    <source>
        <dbReference type="ARBA" id="ARBA00023012"/>
    </source>
</evidence>
<dbReference type="InterPro" id="IPR003660">
    <property type="entry name" value="HAMP_dom"/>
</dbReference>
<evidence type="ECO:0000313" key="18">
    <source>
        <dbReference type="Proteomes" id="UP000586918"/>
    </source>
</evidence>
<dbReference type="PROSITE" id="PS50109">
    <property type="entry name" value="HIS_KIN"/>
    <property type="match status" value="1"/>
</dbReference>
<dbReference type="PANTHER" id="PTHR44936:SF9">
    <property type="entry name" value="SENSOR PROTEIN CREC"/>
    <property type="match status" value="1"/>
</dbReference>
<dbReference type="Gene3D" id="3.30.565.10">
    <property type="entry name" value="Histidine kinase-like ATPase, C-terminal domain"/>
    <property type="match status" value="1"/>
</dbReference>
<feature type="region of interest" description="Disordered" evidence="13">
    <location>
        <begin position="429"/>
        <end position="451"/>
    </location>
</feature>
<dbReference type="GO" id="GO:0000155">
    <property type="term" value="F:phosphorelay sensor kinase activity"/>
    <property type="evidence" value="ECO:0007669"/>
    <property type="project" value="InterPro"/>
</dbReference>
<evidence type="ECO:0000256" key="13">
    <source>
        <dbReference type="SAM" id="MobiDB-lite"/>
    </source>
</evidence>
<gene>
    <name evidence="17" type="ORF">HF519_06055</name>
</gene>
<keyword evidence="7 14" id="KW-0812">Transmembrane</keyword>
<evidence type="ECO:0000256" key="5">
    <source>
        <dbReference type="ARBA" id="ARBA00022553"/>
    </source>
</evidence>
<comment type="catalytic activity">
    <reaction evidence="1">
        <text>ATP + protein L-histidine = ADP + protein N-phospho-L-histidine.</text>
        <dbReference type="EC" id="2.7.13.3"/>
    </reaction>
</comment>
<evidence type="ECO:0000256" key="8">
    <source>
        <dbReference type="ARBA" id="ARBA00022741"/>
    </source>
</evidence>
<evidence type="ECO:0000256" key="3">
    <source>
        <dbReference type="ARBA" id="ARBA00012438"/>
    </source>
</evidence>
<dbReference type="InterPro" id="IPR050980">
    <property type="entry name" value="2C_sensor_his_kinase"/>
</dbReference>
<sequence>MARRIVWLTVLAATIAITLFGLPLAAAAERFYRADEFRELERHAYYAQADLTPALLRGTLPAVWPIEEDEDLTLALYSPDGELLRGTGPNPGNWFVSRAIAKSDVRTGVDEGDLVVTVPVMDGTDVIGVVRAATPETKPILRAAERWVLMLGLAGVALLVTWLLARRLAARLAGPLQDLSRAALRLGDGDFSIRNRPVGIAEIDSVGSSMNATAERLDALLERERAFSAEASHQLRTPLAGLRLTLEAALHAPPDQRAEAIRTSLAAADRLETTIDDLMTLAHGRRPAGEVLDVVGLLGEAQPSWQRRLEARGRTLDIAVDPDAPHVQASAAAVRQLLAVLLDNAVEHGAGRVTITVREIGDAVAIDVADQGSIPAGRTAQLFRRRLPDEDGHGIGLALARRLAEAEGGRLQLTSSDATKFTVLLPAVPEQGDRAGDQDASAIAERPSVSP</sequence>
<evidence type="ECO:0000259" key="16">
    <source>
        <dbReference type="PROSITE" id="PS50885"/>
    </source>
</evidence>
<keyword evidence="12" id="KW-0902">Two-component regulatory system</keyword>
<evidence type="ECO:0000256" key="4">
    <source>
        <dbReference type="ARBA" id="ARBA00022475"/>
    </source>
</evidence>
<dbReference type="InterPro" id="IPR003661">
    <property type="entry name" value="HisK_dim/P_dom"/>
</dbReference>
<dbReference type="PANTHER" id="PTHR44936">
    <property type="entry name" value="SENSOR PROTEIN CREC"/>
    <property type="match status" value="1"/>
</dbReference>
<dbReference type="InterPro" id="IPR003594">
    <property type="entry name" value="HATPase_dom"/>
</dbReference>
<evidence type="ECO:0000256" key="7">
    <source>
        <dbReference type="ARBA" id="ARBA00022692"/>
    </source>
</evidence>
<proteinExistence type="predicted"/>
<keyword evidence="4" id="KW-1003">Cell membrane</keyword>
<evidence type="ECO:0000256" key="1">
    <source>
        <dbReference type="ARBA" id="ARBA00000085"/>
    </source>
</evidence>
<evidence type="ECO:0000313" key="17">
    <source>
        <dbReference type="EMBL" id="NMH91163.1"/>
    </source>
</evidence>
<dbReference type="Gene3D" id="1.10.287.130">
    <property type="match status" value="1"/>
</dbReference>
<dbReference type="PROSITE" id="PS50885">
    <property type="entry name" value="HAMP"/>
    <property type="match status" value="1"/>
</dbReference>
<dbReference type="GO" id="GO:0005886">
    <property type="term" value="C:plasma membrane"/>
    <property type="evidence" value="ECO:0007669"/>
    <property type="project" value="UniProtKB-SubCell"/>
</dbReference>
<comment type="subcellular location">
    <subcellularLocation>
        <location evidence="2">Cell membrane</location>
        <topology evidence="2">Multi-pass membrane protein</topology>
    </subcellularLocation>
</comment>
<keyword evidence="5" id="KW-0597">Phosphoprotein</keyword>
<dbReference type="EMBL" id="JAAXKZ010000013">
    <property type="protein sequence ID" value="NMH91163.1"/>
    <property type="molecule type" value="Genomic_DNA"/>
</dbReference>
<dbReference type="CDD" id="cd06225">
    <property type="entry name" value="HAMP"/>
    <property type="match status" value="1"/>
</dbReference>
<dbReference type="InterPro" id="IPR005467">
    <property type="entry name" value="His_kinase_dom"/>
</dbReference>
<dbReference type="Pfam" id="PF00512">
    <property type="entry name" value="HisKA"/>
    <property type="match status" value="1"/>
</dbReference>
<dbReference type="Pfam" id="PF00672">
    <property type="entry name" value="HAMP"/>
    <property type="match status" value="1"/>
</dbReference>
<keyword evidence="14" id="KW-0472">Membrane</keyword>
<dbReference type="SMART" id="SM00388">
    <property type="entry name" value="HisKA"/>
    <property type="match status" value="1"/>
</dbReference>
<dbReference type="Pfam" id="PF02518">
    <property type="entry name" value="HATPase_c"/>
    <property type="match status" value="1"/>
</dbReference>
<dbReference type="Gene3D" id="6.10.340.10">
    <property type="match status" value="1"/>
</dbReference>
<dbReference type="SMART" id="SM00387">
    <property type="entry name" value="HATPase_c"/>
    <property type="match status" value="1"/>
</dbReference>
<keyword evidence="6" id="KW-0808">Transferase</keyword>
<keyword evidence="8" id="KW-0547">Nucleotide-binding</keyword>
<evidence type="ECO:0000256" key="11">
    <source>
        <dbReference type="ARBA" id="ARBA00022989"/>
    </source>
</evidence>
<keyword evidence="11 14" id="KW-1133">Transmembrane helix</keyword>
<dbReference type="SUPFAM" id="SSF47384">
    <property type="entry name" value="Homodimeric domain of signal transducing histidine kinase"/>
    <property type="match status" value="1"/>
</dbReference>
<dbReference type="AlphaFoldDB" id="A0A848DF33"/>
<feature type="domain" description="Histidine kinase" evidence="15">
    <location>
        <begin position="230"/>
        <end position="429"/>
    </location>
</feature>